<dbReference type="Gene3D" id="2.40.128.20">
    <property type="match status" value="1"/>
</dbReference>
<dbReference type="SUPFAM" id="SSF50814">
    <property type="entry name" value="Lipocalins"/>
    <property type="match status" value="1"/>
</dbReference>
<proteinExistence type="evidence at transcript level"/>
<accession>G3MI76</accession>
<dbReference type="GO" id="GO:0030682">
    <property type="term" value="P:symbiont-mediated perturbation of host defenses"/>
    <property type="evidence" value="ECO:0007669"/>
    <property type="project" value="InterPro"/>
</dbReference>
<sequence>SRSRTSVAQKTYQSSCTPTLSTTFSGKLLAPNSKFRLKRTTFAIQTANVYRCITATVIERNDAEHEVLLTVEYDIDNSKARDGYSQRFQFRCENGSDLYNIMQSSGTIGAPDGNYKFLNTDSACVVLEAVAYSLPADDAVVAEGRNADESDQATKRGQCLLWVKDDEANAPDRCCLHMFQELCAHAEVRQGFSDAGCQIEASKDTAAVQSDTSPK</sequence>
<reference evidence="1" key="1">
    <citation type="journal article" date="2011" name="PLoS ONE">
        <title>A deep insight into the sialotranscriptome of the gulf coast tick, Amblyomma maculatum.</title>
        <authorList>
            <person name="Karim S."/>
            <person name="Singh P."/>
            <person name="Ribeiro J.M."/>
        </authorList>
    </citation>
    <scope>NUCLEOTIDE SEQUENCE</scope>
    <source>
        <tissue evidence="1">Salivary gland</tissue>
    </source>
</reference>
<dbReference type="InterPro" id="IPR012674">
    <property type="entry name" value="Calycin"/>
</dbReference>
<dbReference type="GO" id="GO:0043176">
    <property type="term" value="F:amine binding"/>
    <property type="evidence" value="ECO:0007669"/>
    <property type="project" value="InterPro"/>
</dbReference>
<evidence type="ECO:0008006" key="2">
    <source>
        <dbReference type="Google" id="ProtNLM"/>
    </source>
</evidence>
<organism evidence="1">
    <name type="scientific">Amblyomma maculatum</name>
    <name type="common">Gulf Coast tick</name>
    <dbReference type="NCBI Taxonomy" id="34609"/>
    <lineage>
        <taxon>Eukaryota</taxon>
        <taxon>Metazoa</taxon>
        <taxon>Ecdysozoa</taxon>
        <taxon>Arthropoda</taxon>
        <taxon>Chelicerata</taxon>
        <taxon>Arachnida</taxon>
        <taxon>Acari</taxon>
        <taxon>Parasitiformes</taxon>
        <taxon>Ixodida</taxon>
        <taxon>Ixodoidea</taxon>
        <taxon>Ixodidae</taxon>
        <taxon>Amblyomminae</taxon>
        <taxon>Amblyomma</taxon>
    </lineage>
</organism>
<evidence type="ECO:0000313" key="1">
    <source>
        <dbReference type="EMBL" id="AEO33194.1"/>
    </source>
</evidence>
<feature type="non-terminal residue" evidence="1">
    <location>
        <position position="1"/>
    </location>
</feature>
<dbReference type="EMBL" id="JO841577">
    <property type="protein sequence ID" value="AEO33194.1"/>
    <property type="molecule type" value="mRNA"/>
</dbReference>
<protein>
    <recommendedName>
        <fullName evidence="2">Lipocalin/cytosolic fatty-acid binding domain-containing protein</fullName>
    </recommendedName>
</protein>
<dbReference type="AlphaFoldDB" id="G3MI76"/>
<dbReference type="InterPro" id="IPR002970">
    <property type="entry name" value="Tick_his-bd"/>
</dbReference>
<dbReference type="Pfam" id="PF02098">
    <property type="entry name" value="His_binding"/>
    <property type="match status" value="1"/>
</dbReference>
<name>G3MI76_AMBMU</name>